<dbReference type="VEuPathDB" id="TriTrypDB:BSAL_34805"/>
<gene>
    <name evidence="2" type="ORF">BSAL_34805</name>
</gene>
<sequence>MIRHFIPSHLFFPISSLFSHPESNTFIKKMSYRNNNRDERGDSNGRREGGEGRRGPAGDRPARDNRDNRDSRPPRENRTFDAPQVDRTVEAFVSFARSILSGKQLGELSERLARRPQRQDAPRDNQHGEERRERGGRGGRGGRGRGGAEGGIPFGQNGGRGGRGGRGGSRADEGNTRPATAPSGQNGAPVARRNNRRPNITPQ</sequence>
<dbReference type="AlphaFoldDB" id="A0A0S4JKA3"/>
<feature type="compositionally biased region" description="Basic and acidic residues" evidence="1">
    <location>
        <begin position="108"/>
        <end position="136"/>
    </location>
</feature>
<evidence type="ECO:0000256" key="1">
    <source>
        <dbReference type="SAM" id="MobiDB-lite"/>
    </source>
</evidence>
<keyword evidence="3" id="KW-1185">Reference proteome</keyword>
<evidence type="ECO:0000313" key="3">
    <source>
        <dbReference type="Proteomes" id="UP000051952"/>
    </source>
</evidence>
<feature type="compositionally biased region" description="Gly residues" evidence="1">
    <location>
        <begin position="138"/>
        <end position="168"/>
    </location>
</feature>
<feature type="region of interest" description="Disordered" evidence="1">
    <location>
        <begin position="108"/>
        <end position="203"/>
    </location>
</feature>
<protein>
    <submittedName>
        <fullName evidence="2">Uncharacterized protein</fullName>
    </submittedName>
</protein>
<dbReference type="Proteomes" id="UP000051952">
    <property type="component" value="Unassembled WGS sequence"/>
</dbReference>
<evidence type="ECO:0000313" key="2">
    <source>
        <dbReference type="EMBL" id="CUG91926.1"/>
    </source>
</evidence>
<feature type="compositionally biased region" description="Basic and acidic residues" evidence="1">
    <location>
        <begin position="35"/>
        <end position="79"/>
    </location>
</feature>
<name>A0A0S4JKA3_BODSA</name>
<proteinExistence type="predicted"/>
<feature type="region of interest" description="Disordered" evidence="1">
    <location>
        <begin position="30"/>
        <end position="83"/>
    </location>
</feature>
<organism evidence="2 3">
    <name type="scientific">Bodo saltans</name>
    <name type="common">Flagellated protozoan</name>
    <dbReference type="NCBI Taxonomy" id="75058"/>
    <lineage>
        <taxon>Eukaryota</taxon>
        <taxon>Discoba</taxon>
        <taxon>Euglenozoa</taxon>
        <taxon>Kinetoplastea</taxon>
        <taxon>Metakinetoplastina</taxon>
        <taxon>Eubodonida</taxon>
        <taxon>Bodonidae</taxon>
        <taxon>Bodo</taxon>
    </lineage>
</organism>
<dbReference type="EMBL" id="CYKH01001980">
    <property type="protein sequence ID" value="CUG91926.1"/>
    <property type="molecule type" value="Genomic_DNA"/>
</dbReference>
<accession>A0A0S4JKA3</accession>
<reference evidence="3" key="1">
    <citation type="submission" date="2015-09" db="EMBL/GenBank/DDBJ databases">
        <authorList>
            <consortium name="Pathogen Informatics"/>
        </authorList>
    </citation>
    <scope>NUCLEOTIDE SEQUENCE [LARGE SCALE GENOMIC DNA]</scope>
    <source>
        <strain evidence="3">Lake Konstanz</strain>
    </source>
</reference>